<feature type="region of interest" description="Disordered" evidence="7">
    <location>
        <begin position="227"/>
        <end position="263"/>
    </location>
</feature>
<dbReference type="GO" id="GO:0005886">
    <property type="term" value="C:plasma membrane"/>
    <property type="evidence" value="ECO:0007669"/>
    <property type="project" value="UniProtKB-SubCell"/>
</dbReference>
<keyword evidence="5 8" id="KW-1133">Transmembrane helix</keyword>
<evidence type="ECO:0000256" key="4">
    <source>
        <dbReference type="ARBA" id="ARBA00022692"/>
    </source>
</evidence>
<protein>
    <submittedName>
        <fullName evidence="11">Membrane protein</fullName>
    </submittedName>
</protein>
<accession>A0A5J4KCP9</accession>
<feature type="domain" description="MgtC-like C-terminal" evidence="10">
    <location>
        <begin position="145"/>
        <end position="222"/>
    </location>
</feature>
<feature type="transmembrane region" description="Helical" evidence="8">
    <location>
        <begin position="59"/>
        <end position="76"/>
    </location>
</feature>
<evidence type="ECO:0000256" key="7">
    <source>
        <dbReference type="SAM" id="MobiDB-lite"/>
    </source>
</evidence>
<dbReference type="PANTHER" id="PTHR33778">
    <property type="entry name" value="PROTEIN MGTC"/>
    <property type="match status" value="1"/>
</dbReference>
<evidence type="ECO:0000313" key="11">
    <source>
        <dbReference type="EMBL" id="GER83836.1"/>
    </source>
</evidence>
<evidence type="ECO:0000256" key="5">
    <source>
        <dbReference type="ARBA" id="ARBA00022989"/>
    </source>
</evidence>
<dbReference type="Pfam" id="PF02308">
    <property type="entry name" value="MgtC"/>
    <property type="match status" value="1"/>
</dbReference>
<evidence type="ECO:0000256" key="2">
    <source>
        <dbReference type="ARBA" id="ARBA00009298"/>
    </source>
</evidence>
<dbReference type="Pfam" id="PF21770">
    <property type="entry name" value="MgtC_SapB_C"/>
    <property type="match status" value="1"/>
</dbReference>
<dbReference type="EMBL" id="BKZV01000003">
    <property type="protein sequence ID" value="GER83836.1"/>
    <property type="molecule type" value="Genomic_DNA"/>
</dbReference>
<name>A0A5J4KCP9_9CHLR</name>
<comment type="subcellular location">
    <subcellularLocation>
        <location evidence="1">Cell membrane</location>
        <topology evidence="1">Multi-pass membrane protein</topology>
    </subcellularLocation>
</comment>
<feature type="compositionally biased region" description="Basic and acidic residues" evidence="7">
    <location>
        <begin position="232"/>
        <end position="252"/>
    </location>
</feature>
<reference evidence="11 12" key="1">
    <citation type="journal article" date="2019" name="Int. J. Syst. Evol. Microbiol.">
        <title>Thermogemmatispora aurantia sp. nov. and Thermogemmatispora argillosa sp. nov., within the class Ktedonobacteria, and emended description of the genus Thermogemmatispora.</title>
        <authorList>
            <person name="Zheng Y."/>
            <person name="Wang C.M."/>
            <person name="Sakai Y."/>
            <person name="Abe K."/>
            <person name="Yokota A."/>
            <person name="Yabe S."/>
        </authorList>
    </citation>
    <scope>NUCLEOTIDE SEQUENCE [LARGE SCALE GENOMIC DNA]</scope>
    <source>
        <strain evidence="11 12">A1-2</strain>
    </source>
</reference>
<dbReference type="InterPro" id="IPR048640">
    <property type="entry name" value="MgtC-like_C"/>
</dbReference>
<dbReference type="AlphaFoldDB" id="A0A5J4KCP9"/>
<dbReference type="PRINTS" id="PR01837">
    <property type="entry name" value="MGTCSAPBPROT"/>
</dbReference>
<feature type="transmembrane region" description="Helical" evidence="8">
    <location>
        <begin position="6"/>
        <end position="23"/>
    </location>
</feature>
<evidence type="ECO:0000259" key="10">
    <source>
        <dbReference type="Pfam" id="PF21770"/>
    </source>
</evidence>
<feature type="domain" description="MgtC/SapB/SrpB/YhiD N-terminal" evidence="9">
    <location>
        <begin position="10"/>
        <end position="127"/>
    </location>
</feature>
<feature type="transmembrane region" description="Helical" evidence="8">
    <location>
        <begin position="35"/>
        <end position="53"/>
    </location>
</feature>
<evidence type="ECO:0000313" key="12">
    <source>
        <dbReference type="Proteomes" id="UP000334820"/>
    </source>
</evidence>
<dbReference type="Proteomes" id="UP000334820">
    <property type="component" value="Unassembled WGS sequence"/>
</dbReference>
<evidence type="ECO:0000259" key="9">
    <source>
        <dbReference type="Pfam" id="PF02308"/>
    </source>
</evidence>
<evidence type="ECO:0000256" key="1">
    <source>
        <dbReference type="ARBA" id="ARBA00004651"/>
    </source>
</evidence>
<organism evidence="11 12">
    <name type="scientific">Thermogemmatispora aurantia</name>
    <dbReference type="NCBI Taxonomy" id="2045279"/>
    <lineage>
        <taxon>Bacteria</taxon>
        <taxon>Bacillati</taxon>
        <taxon>Chloroflexota</taxon>
        <taxon>Ktedonobacteria</taxon>
        <taxon>Thermogemmatisporales</taxon>
        <taxon>Thermogemmatisporaceae</taxon>
        <taxon>Thermogemmatispora</taxon>
    </lineage>
</organism>
<evidence type="ECO:0000256" key="3">
    <source>
        <dbReference type="ARBA" id="ARBA00022475"/>
    </source>
</evidence>
<dbReference type="InterPro" id="IPR003416">
    <property type="entry name" value="MgtC/SapB/SrpB/YhiD_fam"/>
</dbReference>
<evidence type="ECO:0000256" key="6">
    <source>
        <dbReference type="ARBA" id="ARBA00023136"/>
    </source>
</evidence>
<comment type="similarity">
    <text evidence="2">Belongs to the MgtC/SapB family.</text>
</comment>
<comment type="caution">
    <text evidence="11">The sequence shown here is derived from an EMBL/GenBank/DDBJ whole genome shotgun (WGS) entry which is preliminary data.</text>
</comment>
<dbReference type="Gene3D" id="3.30.70.260">
    <property type="match status" value="1"/>
</dbReference>
<dbReference type="InterPro" id="IPR049177">
    <property type="entry name" value="MgtC_SapB_SrpB_YhiD_N"/>
</dbReference>
<keyword evidence="3" id="KW-1003">Cell membrane</keyword>
<keyword evidence="12" id="KW-1185">Reference proteome</keyword>
<sequence length="263" mass="28588">MGMGPFLARLLSALLCGLVIGLERQYRQRAAGLRTSALVATGSALFVLASTQLPGGNRLAAQVVSGVGFLCAGVILRDGLAVRGLNTAGTLWCVAATGVLAATGQFALAALSTLLIVGTHLTLRPVGQMIDRWTRHSTEKRRAYYLLQILASERTAHQVRAILWHTVQSEPVLLQAFQSQHGPGPGLVTLQARLYLAEKNDRLLERLSLRLSLEPEIIGIKWTPVSWESQPEPERRTTESSEQRSDRCEKARPRSTAPSHPSS</sequence>
<dbReference type="PANTHER" id="PTHR33778:SF3">
    <property type="entry name" value="PROTEIN MGTC"/>
    <property type="match status" value="1"/>
</dbReference>
<proteinExistence type="inferred from homology"/>
<keyword evidence="4 8" id="KW-0812">Transmembrane</keyword>
<evidence type="ECO:0000256" key="8">
    <source>
        <dbReference type="SAM" id="Phobius"/>
    </source>
</evidence>
<gene>
    <name evidence="11" type="primary">mgtC</name>
    <name evidence="11" type="ORF">KTAU_24730</name>
</gene>
<feature type="transmembrane region" description="Helical" evidence="8">
    <location>
        <begin position="88"/>
        <end position="117"/>
    </location>
</feature>
<keyword evidence="6 8" id="KW-0472">Membrane</keyword>